<feature type="signal peptide" evidence="1">
    <location>
        <begin position="1"/>
        <end position="29"/>
    </location>
</feature>
<evidence type="ECO:0000313" key="3">
    <source>
        <dbReference type="Proteomes" id="UP000449906"/>
    </source>
</evidence>
<dbReference type="RefSeq" id="WP_151581663.1">
    <property type="nucleotide sequence ID" value="NZ_WBVM01000002.1"/>
</dbReference>
<dbReference type="Proteomes" id="UP000449906">
    <property type="component" value="Unassembled WGS sequence"/>
</dbReference>
<evidence type="ECO:0000313" key="2">
    <source>
        <dbReference type="EMBL" id="KAB2809480.1"/>
    </source>
</evidence>
<reference evidence="2 3" key="1">
    <citation type="submission" date="2019-09" db="EMBL/GenBank/DDBJ databases">
        <title>Pimelobacter sp. isolated from Paulinella.</title>
        <authorList>
            <person name="Jeong S.E."/>
        </authorList>
    </citation>
    <scope>NUCLEOTIDE SEQUENCE [LARGE SCALE GENOMIC DNA]</scope>
    <source>
        <strain evidence="2 3">Pch-N</strain>
    </source>
</reference>
<organism evidence="2 3">
    <name type="scientific">Nocardioides simplex</name>
    <name type="common">Arthrobacter simplex</name>
    <dbReference type="NCBI Taxonomy" id="2045"/>
    <lineage>
        <taxon>Bacteria</taxon>
        <taxon>Bacillati</taxon>
        <taxon>Actinomycetota</taxon>
        <taxon>Actinomycetes</taxon>
        <taxon>Propionibacteriales</taxon>
        <taxon>Nocardioidaceae</taxon>
        <taxon>Pimelobacter</taxon>
    </lineage>
</organism>
<keyword evidence="1" id="KW-0732">Signal</keyword>
<gene>
    <name evidence="2" type="ORF">F9L07_20910</name>
</gene>
<dbReference type="NCBIfam" id="NF033206">
    <property type="entry name" value="ScyE_fam"/>
    <property type="match status" value="1"/>
</dbReference>
<dbReference type="PANTHER" id="PTHR40274:SF3">
    <property type="entry name" value="VIRGINIAMYCIN B LYASE"/>
    <property type="match status" value="1"/>
</dbReference>
<name>A0A7J5DWB0_NOCSI</name>
<proteinExistence type="predicted"/>
<feature type="chain" id="PRO_5038656990" evidence="1">
    <location>
        <begin position="30"/>
        <end position="359"/>
    </location>
</feature>
<dbReference type="PANTHER" id="PTHR40274">
    <property type="entry name" value="VIRGINIAMYCIN B LYASE"/>
    <property type="match status" value="1"/>
</dbReference>
<dbReference type="SUPFAM" id="SSF101898">
    <property type="entry name" value="NHL repeat"/>
    <property type="match status" value="1"/>
</dbReference>
<sequence length="359" mass="37024">MVSPSTRSRSLRVLVAAGLAAAVTGSVLAPSQAAAPAPGKPVATGLLSPLSVAVNDKGHVYYTENFAGKLLVKKPGKPAKVVYTAQGEVGGVSTEGKAVYFIVNSKVMKRTAAGKVRTLADLGAYEASRNPDKIYTYGGVGLSPECVASWPSGEGVPPASYNGIVESHPYATAVHNGDVYVADAASNGVYRIRDGKIKTVALLPPVTATVTPALAEATGMPECAIGKQYRFEGVPTDVEYADGKLYVTGLPGGPEDGTVPGSLFRVNLAKKKLSRVATGFVSAAGVGVADDGNIYVSELFGGKVTRITPKGKKRTFAKTALPSAVEVVGKKVYVTENVLSGLSGQPGDVPAGKVVKYRR</sequence>
<dbReference type="InterPro" id="IPR048031">
    <property type="entry name" value="ScyD/ScyE-like"/>
</dbReference>
<dbReference type="EMBL" id="WBVM01000002">
    <property type="protein sequence ID" value="KAB2809480.1"/>
    <property type="molecule type" value="Genomic_DNA"/>
</dbReference>
<evidence type="ECO:0000256" key="1">
    <source>
        <dbReference type="SAM" id="SignalP"/>
    </source>
</evidence>
<dbReference type="PROSITE" id="PS51318">
    <property type="entry name" value="TAT"/>
    <property type="match status" value="1"/>
</dbReference>
<dbReference type="InterPro" id="IPR011042">
    <property type="entry name" value="6-blade_b-propeller_TolB-like"/>
</dbReference>
<protein>
    <submittedName>
        <fullName evidence="2">ScyD/ScyE family protein</fullName>
    </submittedName>
</protein>
<accession>A0A7J5DWB0</accession>
<comment type="caution">
    <text evidence="2">The sequence shown here is derived from an EMBL/GenBank/DDBJ whole genome shotgun (WGS) entry which is preliminary data.</text>
</comment>
<dbReference type="AlphaFoldDB" id="A0A7J5DWB0"/>
<dbReference type="Gene3D" id="2.120.10.30">
    <property type="entry name" value="TolB, C-terminal domain"/>
    <property type="match status" value="1"/>
</dbReference>
<dbReference type="InterPro" id="IPR051344">
    <property type="entry name" value="Vgb"/>
</dbReference>
<dbReference type="InterPro" id="IPR006311">
    <property type="entry name" value="TAT_signal"/>
</dbReference>